<dbReference type="PROSITE" id="PS01307">
    <property type="entry name" value="MOTA"/>
    <property type="match status" value="1"/>
</dbReference>
<evidence type="ECO:0000313" key="2">
    <source>
        <dbReference type="EMBL" id="MFD0849640.1"/>
    </source>
</evidence>
<dbReference type="Pfam" id="PF05940">
    <property type="entry name" value="NnrS"/>
    <property type="match status" value="1"/>
</dbReference>
<dbReference type="RefSeq" id="WP_374597808.1">
    <property type="nucleotide sequence ID" value="NZ_JBHTIK010000011.1"/>
</dbReference>
<sequence>MNHAAKGSPFRLLGAAPHRLPFLTGVFNLLMLPLWWLARLTDAHWFPLGLPQGDALHATLHGPVTVYALFMPFILGFLATVFPRWMGLDDLPSRRFLPAAIPMMLGSLLLAAALWSDQLALLNAALALMLAGWGIGAVLLASVLLAHCKATRKPHWHGLSALAGWLLALAGLALLLAFTAGEWAPGRAASILLGTHGLTAAIFVTVCHRMIPFFAGNVVAGYVSWRPYWLLGLFWPLLLADIVATHCGSPLRGLIAAAMTLLLLMMLWRWTPRRPVPGLLMVLLWGFAWAPASFLFAALATVAPVPPIAAIHALLLGMGASLLVAMVTRVTQGHSGRPLTMPAVAWLAFGAVQAAALARLGAALTFEHSSLLLIAALLLTLGVFPWVLRGGTIYLSPRKDGRPG</sequence>
<feature type="transmembrane region" description="Helical" evidence="1">
    <location>
        <begin position="64"/>
        <end position="84"/>
    </location>
</feature>
<keyword evidence="1" id="KW-1133">Transmembrane helix</keyword>
<feature type="transmembrane region" description="Helical" evidence="1">
    <location>
        <begin position="339"/>
        <end position="358"/>
    </location>
</feature>
<feature type="transmembrane region" description="Helical" evidence="1">
    <location>
        <begin position="158"/>
        <end position="180"/>
    </location>
</feature>
<keyword evidence="3" id="KW-1185">Reference proteome</keyword>
<name>A0ABW3C5D7_SPHXN</name>
<protein>
    <submittedName>
        <fullName evidence="2">NnrS family protein</fullName>
    </submittedName>
</protein>
<feature type="transmembrane region" description="Helical" evidence="1">
    <location>
        <begin position="96"/>
        <end position="115"/>
    </location>
</feature>
<feature type="transmembrane region" description="Helical" evidence="1">
    <location>
        <begin position="20"/>
        <end position="38"/>
    </location>
</feature>
<feature type="transmembrane region" description="Helical" evidence="1">
    <location>
        <begin position="370"/>
        <end position="388"/>
    </location>
</feature>
<organism evidence="2 3">
    <name type="scientific">Sphingosinicella xenopeptidilytica</name>
    <dbReference type="NCBI Taxonomy" id="364098"/>
    <lineage>
        <taxon>Bacteria</taxon>
        <taxon>Pseudomonadati</taxon>
        <taxon>Pseudomonadota</taxon>
        <taxon>Alphaproteobacteria</taxon>
        <taxon>Sphingomonadales</taxon>
        <taxon>Sphingosinicellaceae</taxon>
        <taxon>Sphingosinicella</taxon>
    </lineage>
</organism>
<keyword evidence="1" id="KW-0812">Transmembrane</keyword>
<feature type="transmembrane region" description="Helical" evidence="1">
    <location>
        <begin position="280"/>
        <end position="302"/>
    </location>
</feature>
<accession>A0ABW3C5D7</accession>
<proteinExistence type="predicted"/>
<dbReference type="Proteomes" id="UP001597124">
    <property type="component" value="Unassembled WGS sequence"/>
</dbReference>
<gene>
    <name evidence="2" type="ORF">ACFQ00_15000</name>
</gene>
<keyword evidence="1" id="KW-0472">Membrane</keyword>
<feature type="transmembrane region" description="Helical" evidence="1">
    <location>
        <begin position="251"/>
        <end position="268"/>
    </location>
</feature>
<feature type="transmembrane region" description="Helical" evidence="1">
    <location>
        <begin position="121"/>
        <end position="146"/>
    </location>
</feature>
<dbReference type="InterPro" id="IPR010266">
    <property type="entry name" value="NnrS"/>
</dbReference>
<dbReference type="EMBL" id="JBHTIK010000011">
    <property type="protein sequence ID" value="MFD0849640.1"/>
    <property type="molecule type" value="Genomic_DNA"/>
</dbReference>
<dbReference type="InterPro" id="IPR000540">
    <property type="entry name" value="Flag_MotA_CS"/>
</dbReference>
<evidence type="ECO:0000256" key="1">
    <source>
        <dbReference type="SAM" id="Phobius"/>
    </source>
</evidence>
<reference evidence="3" key="1">
    <citation type="journal article" date="2019" name="Int. J. Syst. Evol. Microbiol.">
        <title>The Global Catalogue of Microorganisms (GCM) 10K type strain sequencing project: providing services to taxonomists for standard genome sequencing and annotation.</title>
        <authorList>
            <consortium name="The Broad Institute Genomics Platform"/>
            <consortium name="The Broad Institute Genome Sequencing Center for Infectious Disease"/>
            <person name="Wu L."/>
            <person name="Ma J."/>
        </authorList>
    </citation>
    <scope>NUCLEOTIDE SEQUENCE [LARGE SCALE GENOMIC DNA]</scope>
    <source>
        <strain evidence="3">CCUG 52537</strain>
    </source>
</reference>
<feature type="transmembrane region" description="Helical" evidence="1">
    <location>
        <begin position="308"/>
        <end position="327"/>
    </location>
</feature>
<evidence type="ECO:0000313" key="3">
    <source>
        <dbReference type="Proteomes" id="UP001597124"/>
    </source>
</evidence>
<comment type="caution">
    <text evidence="2">The sequence shown here is derived from an EMBL/GenBank/DDBJ whole genome shotgun (WGS) entry which is preliminary data.</text>
</comment>
<feature type="transmembrane region" description="Helical" evidence="1">
    <location>
        <begin position="186"/>
        <end position="207"/>
    </location>
</feature>